<protein>
    <submittedName>
        <fullName evidence="2">Uncharacterized protein</fullName>
    </submittedName>
</protein>
<feature type="compositionally biased region" description="Polar residues" evidence="1">
    <location>
        <begin position="132"/>
        <end position="143"/>
    </location>
</feature>
<evidence type="ECO:0000313" key="3">
    <source>
        <dbReference type="Proteomes" id="UP001239462"/>
    </source>
</evidence>
<gene>
    <name evidence="2" type="ORF">QTN89_11830</name>
</gene>
<keyword evidence="3" id="KW-1185">Reference proteome</keyword>
<feature type="region of interest" description="Disordered" evidence="1">
    <location>
        <begin position="109"/>
        <end position="143"/>
    </location>
</feature>
<evidence type="ECO:0000313" key="2">
    <source>
        <dbReference type="EMBL" id="MDM4016121.1"/>
    </source>
</evidence>
<feature type="compositionally biased region" description="Polar residues" evidence="1">
    <location>
        <begin position="109"/>
        <end position="121"/>
    </location>
</feature>
<proteinExistence type="predicted"/>
<dbReference type="Proteomes" id="UP001239462">
    <property type="component" value="Unassembled WGS sequence"/>
</dbReference>
<organism evidence="2 3">
    <name type="scientific">Roseiconus lacunae</name>
    <dbReference type="NCBI Taxonomy" id="2605694"/>
    <lineage>
        <taxon>Bacteria</taxon>
        <taxon>Pseudomonadati</taxon>
        <taxon>Planctomycetota</taxon>
        <taxon>Planctomycetia</taxon>
        <taxon>Pirellulales</taxon>
        <taxon>Pirellulaceae</taxon>
        <taxon>Roseiconus</taxon>
    </lineage>
</organism>
<comment type="caution">
    <text evidence="2">The sequence shown here is derived from an EMBL/GenBank/DDBJ whole genome shotgun (WGS) entry which is preliminary data.</text>
</comment>
<reference evidence="2 3" key="1">
    <citation type="submission" date="2023-06" db="EMBL/GenBank/DDBJ databases">
        <title>Roseiconus lacunae JC819 isolated from Gulf of Mannar region, Tamil Nadu.</title>
        <authorList>
            <person name="Pk S."/>
            <person name="Ch S."/>
            <person name="Ch V.R."/>
        </authorList>
    </citation>
    <scope>NUCLEOTIDE SEQUENCE [LARGE SCALE GENOMIC DNA]</scope>
    <source>
        <strain evidence="2 3">JC819</strain>
    </source>
</reference>
<dbReference type="RefSeq" id="WP_149496027.1">
    <property type="nucleotide sequence ID" value="NZ_JASZZN010000007.1"/>
</dbReference>
<name>A0ABT7PIN9_9BACT</name>
<evidence type="ECO:0000256" key="1">
    <source>
        <dbReference type="SAM" id="MobiDB-lite"/>
    </source>
</evidence>
<accession>A0ABT7PIN9</accession>
<sequence length="498" mass="54702">MIQYANSTLVIPCLGMLLVTLSGCTAISHCTAISQRLHFERNCHVTRGEPNSVANHIQTRASCQTGCDTSTNIAIVQTGGAIRNPTRFELCDGESLSLRQAILRSGGLVQQSHQRSPQVTTLEPPGIKRTASKNQTPPRNASVNLDPLQKIFLETDSISNLFEGDPNFSPYVPPRGEGLIGYLQSALNSIDSVTTYNGRQTRLDPKTIDSMSDDVLVLIDAMRRWFSAYRSVEPVFADRALAVIADLETQVISEVNTSAAAVISPTVNVVIAPPTPAPLLIGIRPADRSEATEYFHPALVMRTSIGDLQTKHGDLVFAVTMEETSIVDRTVFAYPQPIPAIGIADSYNAIDPTTQPYVRDALYRRQDELERQNRAILLDEVCVLRRSRSSSLAAENYYLPMVSAVPTDDVAMDALGTLRPGDVMMFTSTAKTPIVVARALDPIRQRLENLRAESQCRSETGRQLQQNPVIAKARANFDYYTRPITQSGVAQSVKNLFR</sequence>
<dbReference type="EMBL" id="JASZZN010000007">
    <property type="protein sequence ID" value="MDM4016121.1"/>
    <property type="molecule type" value="Genomic_DNA"/>
</dbReference>